<name>A0A7I9VGG4_9BACT</name>
<dbReference type="SMART" id="SM00448">
    <property type="entry name" value="REC"/>
    <property type="match status" value="1"/>
</dbReference>
<feature type="domain" description="Histidine kinase" evidence="9">
    <location>
        <begin position="216"/>
        <end position="436"/>
    </location>
</feature>
<dbReference type="SMART" id="SM00388">
    <property type="entry name" value="HisKA"/>
    <property type="match status" value="1"/>
</dbReference>
<dbReference type="Pfam" id="PF08448">
    <property type="entry name" value="PAS_4"/>
    <property type="match status" value="1"/>
</dbReference>
<evidence type="ECO:0000313" key="13">
    <source>
        <dbReference type="Proteomes" id="UP000503640"/>
    </source>
</evidence>
<proteinExistence type="predicted"/>
<dbReference type="PRINTS" id="PR00344">
    <property type="entry name" value="BCTRLSENSOR"/>
</dbReference>
<dbReference type="GO" id="GO:0005886">
    <property type="term" value="C:plasma membrane"/>
    <property type="evidence" value="ECO:0007669"/>
    <property type="project" value="TreeGrafter"/>
</dbReference>
<dbReference type="SUPFAM" id="SSF55874">
    <property type="entry name" value="ATPase domain of HSP90 chaperone/DNA topoisomerase II/histidine kinase"/>
    <property type="match status" value="1"/>
</dbReference>
<dbReference type="Gene3D" id="3.30.565.10">
    <property type="entry name" value="Histidine kinase-like ATPase, C-terminal domain"/>
    <property type="match status" value="1"/>
</dbReference>
<feature type="modified residue" description="4-aspartylphosphate" evidence="6">
    <location>
        <position position="504"/>
    </location>
</feature>
<evidence type="ECO:0000256" key="3">
    <source>
        <dbReference type="ARBA" id="ARBA00022553"/>
    </source>
</evidence>
<feature type="domain" description="PAS" evidence="11">
    <location>
        <begin position="69"/>
        <end position="139"/>
    </location>
</feature>
<feature type="coiled-coil region" evidence="7">
    <location>
        <begin position="38"/>
        <end position="76"/>
    </location>
</feature>
<dbReference type="Gene3D" id="1.10.287.130">
    <property type="match status" value="1"/>
</dbReference>
<dbReference type="InterPro" id="IPR011006">
    <property type="entry name" value="CheY-like_superfamily"/>
</dbReference>
<dbReference type="CDD" id="cd00082">
    <property type="entry name" value="HisKA"/>
    <property type="match status" value="1"/>
</dbReference>
<dbReference type="PROSITE" id="PS50110">
    <property type="entry name" value="RESPONSE_REGULATORY"/>
    <property type="match status" value="1"/>
</dbReference>
<evidence type="ECO:0000256" key="4">
    <source>
        <dbReference type="ARBA" id="ARBA00022679"/>
    </source>
</evidence>
<dbReference type="InterPro" id="IPR005467">
    <property type="entry name" value="His_kinase_dom"/>
</dbReference>
<dbReference type="InterPro" id="IPR003594">
    <property type="entry name" value="HATPase_dom"/>
</dbReference>
<dbReference type="InterPro" id="IPR035965">
    <property type="entry name" value="PAS-like_dom_sf"/>
</dbReference>
<evidence type="ECO:0000256" key="2">
    <source>
        <dbReference type="ARBA" id="ARBA00012438"/>
    </source>
</evidence>
<dbReference type="FunFam" id="3.30.565.10:FF:000006">
    <property type="entry name" value="Sensor histidine kinase WalK"/>
    <property type="match status" value="1"/>
</dbReference>
<dbReference type="PROSITE" id="PS50109">
    <property type="entry name" value="HIS_KIN"/>
    <property type="match status" value="1"/>
</dbReference>
<evidence type="ECO:0000313" key="12">
    <source>
        <dbReference type="EMBL" id="GEJ55486.1"/>
    </source>
</evidence>
<dbReference type="AlphaFoldDB" id="A0A7I9VGG4"/>
<evidence type="ECO:0000256" key="6">
    <source>
        <dbReference type="PROSITE-ProRule" id="PRU00169"/>
    </source>
</evidence>
<evidence type="ECO:0000256" key="1">
    <source>
        <dbReference type="ARBA" id="ARBA00000085"/>
    </source>
</evidence>
<dbReference type="SMART" id="SM00091">
    <property type="entry name" value="PAS"/>
    <property type="match status" value="1"/>
</dbReference>
<sequence>MRETGMAGQDDGAPLRRRAEERLERQKPARTPPPRAAARRLVHELEVHQVELELQNEELRATRLEAEAAAKRYAELYEFAPLGYATLSGDGRLRALNLAGARLLGAERSRLVGKPLEWFVAPADQAALRELLAEALQGGEDGRSCRELALVQGGVRRARLTTSLLWHGDPEILLTIEDVTERWRLLQERTELLQVAQDARARAEEASRAKDAFLATLSHELRNPLAPISNSLSVLEQAEAGSDQARRAGEVMHRQIGHLVHLVDDLLDVTRITQGKIHLRRQRLDLYELAGCMVEDHRSLFERSGVRLELAPPPAPVVVEGDWDRLAQVIGNLLQNAAKFCRRGGKTRVTVAASRRERCAVVRVSDDGVGMAPEMLARLFQPFMQADTTLDRSKGGLGLGMALSKGLVELHGGRIAARSEGLGAGSEFEVRLPLAGPPAEPAHPAPPDRARAHRRVLIIEDNVDAAEALRELLELHRHQVGVAFSGPEGLAKAHELRPEIVICDIGLPGMDGCEVARAIRADEDEALRGAYLIALSGYAQPDDLRRARESGFQRHLVKPADPEQLERLFTEAPPAEAPQA</sequence>
<reference evidence="13" key="1">
    <citation type="journal article" date="2020" name="Appl. Environ. Microbiol.">
        <title>Diazotrophic Anaeromyxobacter Isolates from Soils.</title>
        <authorList>
            <person name="Masuda Y."/>
            <person name="Yamanaka H."/>
            <person name="Xu Z.X."/>
            <person name="Shiratori Y."/>
            <person name="Aono T."/>
            <person name="Amachi S."/>
            <person name="Senoo K."/>
            <person name="Itoh H."/>
        </authorList>
    </citation>
    <scope>NUCLEOTIDE SEQUENCE [LARGE SCALE GENOMIC DNA]</scope>
    <source>
        <strain evidence="13">R267</strain>
    </source>
</reference>
<dbReference type="PANTHER" id="PTHR43047">
    <property type="entry name" value="TWO-COMPONENT HISTIDINE PROTEIN KINASE"/>
    <property type="match status" value="1"/>
</dbReference>
<accession>A0A7I9VGG4</accession>
<keyword evidence="5" id="KW-0418">Kinase</keyword>
<dbReference type="EC" id="2.7.13.3" evidence="2"/>
<comment type="caution">
    <text evidence="12">The sequence shown here is derived from an EMBL/GenBank/DDBJ whole genome shotgun (WGS) entry which is preliminary data.</text>
</comment>
<dbReference type="Pfam" id="PF00072">
    <property type="entry name" value="Response_reg"/>
    <property type="match status" value="1"/>
</dbReference>
<dbReference type="InterPro" id="IPR001789">
    <property type="entry name" value="Sig_transdc_resp-reg_receiver"/>
</dbReference>
<dbReference type="InterPro" id="IPR003661">
    <property type="entry name" value="HisK_dim/P_dom"/>
</dbReference>
<keyword evidence="3 6" id="KW-0597">Phosphoprotein</keyword>
<dbReference type="SUPFAM" id="SSF52172">
    <property type="entry name" value="CheY-like"/>
    <property type="match status" value="1"/>
</dbReference>
<dbReference type="PANTHER" id="PTHR43047:SF72">
    <property type="entry name" value="OSMOSENSING HISTIDINE PROTEIN KINASE SLN1"/>
    <property type="match status" value="1"/>
</dbReference>
<evidence type="ECO:0000259" key="9">
    <source>
        <dbReference type="PROSITE" id="PS50109"/>
    </source>
</evidence>
<gene>
    <name evidence="12" type="ORF">AMYX_02270</name>
</gene>
<dbReference type="Pfam" id="PF00512">
    <property type="entry name" value="HisKA"/>
    <property type="match status" value="1"/>
</dbReference>
<dbReference type="PROSITE" id="PS50112">
    <property type="entry name" value="PAS"/>
    <property type="match status" value="1"/>
</dbReference>
<evidence type="ECO:0000259" key="11">
    <source>
        <dbReference type="PROSITE" id="PS50112"/>
    </source>
</evidence>
<protein>
    <recommendedName>
        <fullName evidence="2">histidine kinase</fullName>
        <ecNumber evidence="2">2.7.13.3</ecNumber>
    </recommendedName>
</protein>
<feature type="compositionally biased region" description="Basic and acidic residues" evidence="8">
    <location>
        <begin position="13"/>
        <end position="27"/>
    </location>
</feature>
<evidence type="ECO:0000259" key="10">
    <source>
        <dbReference type="PROSITE" id="PS50110"/>
    </source>
</evidence>
<dbReference type="SMART" id="SM00387">
    <property type="entry name" value="HATPase_c"/>
    <property type="match status" value="1"/>
</dbReference>
<dbReference type="GO" id="GO:0000155">
    <property type="term" value="F:phosphorelay sensor kinase activity"/>
    <property type="evidence" value="ECO:0007669"/>
    <property type="project" value="InterPro"/>
</dbReference>
<dbReference type="SUPFAM" id="SSF47384">
    <property type="entry name" value="Homodimeric domain of signal transducing histidine kinase"/>
    <property type="match status" value="1"/>
</dbReference>
<dbReference type="SUPFAM" id="SSF55785">
    <property type="entry name" value="PYP-like sensor domain (PAS domain)"/>
    <property type="match status" value="1"/>
</dbReference>
<dbReference type="InterPro" id="IPR013656">
    <property type="entry name" value="PAS_4"/>
</dbReference>
<keyword evidence="4" id="KW-0808">Transferase</keyword>
<dbReference type="NCBIfam" id="TIGR00229">
    <property type="entry name" value="sensory_box"/>
    <property type="match status" value="1"/>
</dbReference>
<keyword evidence="13" id="KW-1185">Reference proteome</keyword>
<evidence type="ECO:0000256" key="7">
    <source>
        <dbReference type="SAM" id="Coils"/>
    </source>
</evidence>
<dbReference type="InterPro" id="IPR036890">
    <property type="entry name" value="HATPase_C_sf"/>
</dbReference>
<dbReference type="CDD" id="cd17580">
    <property type="entry name" value="REC_2_DhkD-like"/>
    <property type="match status" value="1"/>
</dbReference>
<dbReference type="RefSeq" id="WP_176062283.1">
    <property type="nucleotide sequence ID" value="NZ_BJTG01000001.1"/>
</dbReference>
<keyword evidence="7" id="KW-0175">Coiled coil</keyword>
<dbReference type="GO" id="GO:0009927">
    <property type="term" value="F:histidine phosphotransfer kinase activity"/>
    <property type="evidence" value="ECO:0007669"/>
    <property type="project" value="TreeGrafter"/>
</dbReference>
<evidence type="ECO:0000256" key="8">
    <source>
        <dbReference type="SAM" id="MobiDB-lite"/>
    </source>
</evidence>
<dbReference type="Gene3D" id="3.30.450.20">
    <property type="entry name" value="PAS domain"/>
    <property type="match status" value="1"/>
</dbReference>
<dbReference type="Pfam" id="PF02518">
    <property type="entry name" value="HATPase_c"/>
    <property type="match status" value="1"/>
</dbReference>
<comment type="catalytic activity">
    <reaction evidence="1">
        <text>ATP + protein L-histidine = ADP + protein N-phospho-L-histidine.</text>
        <dbReference type="EC" id="2.7.13.3"/>
    </reaction>
</comment>
<dbReference type="Proteomes" id="UP000503640">
    <property type="component" value="Unassembled WGS sequence"/>
</dbReference>
<dbReference type="InterPro" id="IPR036097">
    <property type="entry name" value="HisK_dim/P_sf"/>
</dbReference>
<evidence type="ECO:0000256" key="5">
    <source>
        <dbReference type="ARBA" id="ARBA00022777"/>
    </source>
</evidence>
<organism evidence="12 13">
    <name type="scientific">Anaeromyxobacter diazotrophicus</name>
    <dbReference type="NCBI Taxonomy" id="2590199"/>
    <lineage>
        <taxon>Bacteria</taxon>
        <taxon>Pseudomonadati</taxon>
        <taxon>Myxococcota</taxon>
        <taxon>Myxococcia</taxon>
        <taxon>Myxococcales</taxon>
        <taxon>Cystobacterineae</taxon>
        <taxon>Anaeromyxobacteraceae</taxon>
        <taxon>Anaeromyxobacter</taxon>
    </lineage>
</organism>
<dbReference type="EMBL" id="BJTG01000001">
    <property type="protein sequence ID" value="GEJ55486.1"/>
    <property type="molecule type" value="Genomic_DNA"/>
</dbReference>
<feature type="domain" description="Response regulatory" evidence="10">
    <location>
        <begin position="455"/>
        <end position="573"/>
    </location>
</feature>
<dbReference type="InterPro" id="IPR004358">
    <property type="entry name" value="Sig_transdc_His_kin-like_C"/>
</dbReference>
<dbReference type="CDD" id="cd00130">
    <property type="entry name" value="PAS"/>
    <property type="match status" value="1"/>
</dbReference>
<dbReference type="InterPro" id="IPR000014">
    <property type="entry name" value="PAS"/>
</dbReference>
<feature type="region of interest" description="Disordered" evidence="8">
    <location>
        <begin position="1"/>
        <end position="35"/>
    </location>
</feature>
<dbReference type="Gene3D" id="3.40.50.2300">
    <property type="match status" value="1"/>
</dbReference>